<feature type="domain" description="Polymerase nucleotidyl transferase" evidence="1">
    <location>
        <begin position="16"/>
        <end position="72"/>
    </location>
</feature>
<sequence>MHPDDDQAFVAHVTDRLASLPGVKAVALGGSRATGAHRPDSDWDFAIYYRGEFSPESLRALGWPGEVSEIGGWGGGVFNGGAWLQIGTRRLDVHYRDLDDVEYQLSEARQGRFGIERLMFHLAGIPTYLVVAELAVNQVLHGELPRPEYPEALRRHAPEQWWGTAQLTLAYARAAHAEQGHVTDCAGAIATATCQTAHAVMAARGQWVTNEKKLLDRAGLRNIDRVLANLAPQPEALTHAIDETMSLLKQAIPTS</sequence>
<name>A0A221P7B0_9ACTN</name>
<dbReference type="Proteomes" id="UP000031501">
    <property type="component" value="Chromosome"/>
</dbReference>
<evidence type="ECO:0000313" key="3">
    <source>
        <dbReference type="Proteomes" id="UP000031501"/>
    </source>
</evidence>
<dbReference type="STRING" id="1355015.LK06_003495"/>
<dbReference type="CDD" id="cd05403">
    <property type="entry name" value="NT_KNTase_like"/>
    <property type="match status" value="1"/>
</dbReference>
<keyword evidence="2" id="KW-0808">Transferase</keyword>
<proteinExistence type="predicted"/>
<dbReference type="GO" id="GO:0016779">
    <property type="term" value="F:nucleotidyltransferase activity"/>
    <property type="evidence" value="ECO:0007669"/>
    <property type="project" value="InterPro"/>
</dbReference>
<accession>A0A221P7B0</accession>
<protein>
    <submittedName>
        <fullName evidence="2">Nucleotidyltransferase domain-containing protein</fullName>
    </submittedName>
</protein>
<organism evidence="2 3">
    <name type="scientific">Streptomyces pluripotens</name>
    <dbReference type="NCBI Taxonomy" id="1355015"/>
    <lineage>
        <taxon>Bacteria</taxon>
        <taxon>Bacillati</taxon>
        <taxon>Actinomycetota</taxon>
        <taxon>Actinomycetes</taxon>
        <taxon>Kitasatosporales</taxon>
        <taxon>Streptomycetaceae</taxon>
        <taxon>Streptomyces</taxon>
    </lineage>
</organism>
<dbReference type="OrthoDB" id="5176171at2"/>
<dbReference type="KEGG" id="splu:LK06_003495"/>
<keyword evidence="3" id="KW-1185">Reference proteome</keyword>
<reference evidence="2 3" key="1">
    <citation type="submission" date="2017-07" db="EMBL/GenBank/DDBJ databases">
        <title>Genome sequence of Streptomyces pluripotens MUSC 137T.</title>
        <authorList>
            <person name="Ser H.-L."/>
            <person name="Lee L.-H."/>
        </authorList>
    </citation>
    <scope>NUCLEOTIDE SEQUENCE [LARGE SCALE GENOMIC DNA]</scope>
    <source>
        <strain evidence="2 3">MUSC 137</strain>
    </source>
</reference>
<dbReference type="SUPFAM" id="SSF81301">
    <property type="entry name" value="Nucleotidyltransferase"/>
    <property type="match status" value="1"/>
</dbReference>
<evidence type="ECO:0000259" key="1">
    <source>
        <dbReference type="Pfam" id="PF01909"/>
    </source>
</evidence>
<dbReference type="InterPro" id="IPR043519">
    <property type="entry name" value="NT_sf"/>
</dbReference>
<dbReference type="Gene3D" id="3.30.460.10">
    <property type="entry name" value="Beta Polymerase, domain 2"/>
    <property type="match status" value="1"/>
</dbReference>
<dbReference type="EMBL" id="CP022433">
    <property type="protein sequence ID" value="ASN28193.1"/>
    <property type="molecule type" value="Genomic_DNA"/>
</dbReference>
<gene>
    <name evidence="2" type="ORF">LK07_04580</name>
</gene>
<dbReference type="RefSeq" id="WP_043435461.1">
    <property type="nucleotide sequence ID" value="NZ_CP021080.1"/>
</dbReference>
<evidence type="ECO:0000313" key="2">
    <source>
        <dbReference type="EMBL" id="ASN28193.1"/>
    </source>
</evidence>
<dbReference type="InterPro" id="IPR002934">
    <property type="entry name" value="Polymerase_NTP_transf_dom"/>
</dbReference>
<dbReference type="AlphaFoldDB" id="A0A221P7B0"/>
<dbReference type="Pfam" id="PF01909">
    <property type="entry name" value="NTP_transf_2"/>
    <property type="match status" value="1"/>
</dbReference>